<evidence type="ECO:0000313" key="2">
    <source>
        <dbReference type="Proteomes" id="UP000299102"/>
    </source>
</evidence>
<evidence type="ECO:0000313" key="1">
    <source>
        <dbReference type="EMBL" id="GBP94188.1"/>
    </source>
</evidence>
<protein>
    <submittedName>
        <fullName evidence="1">Uncharacterized protein</fullName>
    </submittedName>
</protein>
<gene>
    <name evidence="1" type="ORF">EVAR_98789_1</name>
</gene>
<reference evidence="1 2" key="1">
    <citation type="journal article" date="2019" name="Commun. Biol.">
        <title>The bagworm genome reveals a unique fibroin gene that provides high tensile strength.</title>
        <authorList>
            <person name="Kono N."/>
            <person name="Nakamura H."/>
            <person name="Ohtoshi R."/>
            <person name="Tomita M."/>
            <person name="Numata K."/>
            <person name="Arakawa K."/>
        </authorList>
    </citation>
    <scope>NUCLEOTIDE SEQUENCE [LARGE SCALE GENOMIC DNA]</scope>
</reference>
<sequence length="88" mass="10214">MLEPVLDSNDTALGQCSVVRVIARARVYVNKPSIPIEIAQLEERADTNLKVLFQKYSGLVNRKWMIYNMIMLNYRLGKLYRIRSNLVV</sequence>
<proteinExistence type="predicted"/>
<keyword evidence="2" id="KW-1185">Reference proteome</keyword>
<organism evidence="1 2">
    <name type="scientific">Eumeta variegata</name>
    <name type="common">Bagworm moth</name>
    <name type="synonym">Eumeta japonica</name>
    <dbReference type="NCBI Taxonomy" id="151549"/>
    <lineage>
        <taxon>Eukaryota</taxon>
        <taxon>Metazoa</taxon>
        <taxon>Ecdysozoa</taxon>
        <taxon>Arthropoda</taxon>
        <taxon>Hexapoda</taxon>
        <taxon>Insecta</taxon>
        <taxon>Pterygota</taxon>
        <taxon>Neoptera</taxon>
        <taxon>Endopterygota</taxon>
        <taxon>Lepidoptera</taxon>
        <taxon>Glossata</taxon>
        <taxon>Ditrysia</taxon>
        <taxon>Tineoidea</taxon>
        <taxon>Psychidae</taxon>
        <taxon>Oiketicinae</taxon>
        <taxon>Eumeta</taxon>
    </lineage>
</organism>
<accession>A0A4C2A2C2</accession>
<dbReference type="Proteomes" id="UP000299102">
    <property type="component" value="Unassembled WGS sequence"/>
</dbReference>
<dbReference type="AlphaFoldDB" id="A0A4C2A2C2"/>
<dbReference type="EMBL" id="BGZK01002472">
    <property type="protein sequence ID" value="GBP94188.1"/>
    <property type="molecule type" value="Genomic_DNA"/>
</dbReference>
<name>A0A4C2A2C2_EUMVA</name>
<comment type="caution">
    <text evidence="1">The sequence shown here is derived from an EMBL/GenBank/DDBJ whole genome shotgun (WGS) entry which is preliminary data.</text>
</comment>